<dbReference type="EMBL" id="CAJOAY010012293">
    <property type="protein sequence ID" value="CAF4249514.1"/>
    <property type="molecule type" value="Genomic_DNA"/>
</dbReference>
<accession>A0A820EPM2</accession>
<sequence>IIRNVVSDVLLKNEKTNNQLSMNIVGQAFLKGVQGSLIASKFRGIIVVKNVNKR</sequence>
<dbReference type="Proteomes" id="UP000663881">
    <property type="component" value="Unassembled WGS sequence"/>
</dbReference>
<comment type="caution">
    <text evidence="1">The sequence shown here is derived from an EMBL/GenBank/DDBJ whole genome shotgun (WGS) entry which is preliminary data.</text>
</comment>
<evidence type="ECO:0000313" key="2">
    <source>
        <dbReference type="Proteomes" id="UP000663881"/>
    </source>
</evidence>
<proteinExistence type="predicted"/>
<reference evidence="1" key="1">
    <citation type="submission" date="2021-02" db="EMBL/GenBank/DDBJ databases">
        <authorList>
            <person name="Nowell W R."/>
        </authorList>
    </citation>
    <scope>NUCLEOTIDE SEQUENCE</scope>
</reference>
<feature type="non-terminal residue" evidence="1">
    <location>
        <position position="1"/>
    </location>
</feature>
<name>A0A820EPM2_9BILA</name>
<evidence type="ECO:0000313" key="1">
    <source>
        <dbReference type="EMBL" id="CAF4249514.1"/>
    </source>
</evidence>
<dbReference type="AlphaFoldDB" id="A0A820EPM2"/>
<protein>
    <submittedName>
        <fullName evidence="1">Uncharacterized protein</fullName>
    </submittedName>
</protein>
<organism evidence="1 2">
    <name type="scientific">Adineta steineri</name>
    <dbReference type="NCBI Taxonomy" id="433720"/>
    <lineage>
        <taxon>Eukaryota</taxon>
        <taxon>Metazoa</taxon>
        <taxon>Spiralia</taxon>
        <taxon>Gnathifera</taxon>
        <taxon>Rotifera</taxon>
        <taxon>Eurotatoria</taxon>
        <taxon>Bdelloidea</taxon>
        <taxon>Adinetida</taxon>
        <taxon>Adinetidae</taxon>
        <taxon>Adineta</taxon>
    </lineage>
</organism>
<gene>
    <name evidence="1" type="ORF">OKA104_LOCUS43524</name>
</gene>